<dbReference type="RefSeq" id="WP_274266683.1">
    <property type="nucleotide sequence ID" value="NZ_CP117880.1"/>
</dbReference>
<feature type="chain" id="PRO_5047470267" evidence="1">
    <location>
        <begin position="27"/>
        <end position="153"/>
    </location>
</feature>
<dbReference type="InterPro" id="IPR025219">
    <property type="entry name" value="PLCC"/>
</dbReference>
<keyword evidence="1" id="KW-0732">Signal</keyword>
<dbReference type="Proteomes" id="UP001221558">
    <property type="component" value="Chromosome"/>
</dbReference>
<evidence type="ECO:0000313" key="2">
    <source>
        <dbReference type="EMBL" id="WDF67948.1"/>
    </source>
</evidence>
<dbReference type="PROSITE" id="PS51257">
    <property type="entry name" value="PROKAR_LIPOPROTEIN"/>
    <property type="match status" value="1"/>
</dbReference>
<name>A0ABY7WHU2_9SPHI</name>
<reference evidence="2 3" key="1">
    <citation type="submission" date="2023-02" db="EMBL/GenBank/DDBJ databases">
        <title>Genome sequence of Sphingobacterium sp. KACC 22765.</title>
        <authorList>
            <person name="Kim S."/>
            <person name="Heo J."/>
            <person name="Kwon S.-W."/>
        </authorList>
    </citation>
    <scope>NUCLEOTIDE SEQUENCE [LARGE SCALE GENOMIC DNA]</scope>
    <source>
        <strain evidence="2 3">KACC 22765</strain>
    </source>
</reference>
<gene>
    <name evidence="2" type="ORF">PQ465_16800</name>
</gene>
<keyword evidence="3" id="KW-1185">Reference proteome</keyword>
<evidence type="ECO:0000256" key="1">
    <source>
        <dbReference type="SAM" id="SignalP"/>
    </source>
</evidence>
<proteinExistence type="predicted"/>
<sequence length="153" mass="16695">MSKSTFRNACLLLFTFLGITMMGCSSDDDNLPTDGNTYKITVTASAVEERDFISFVVVGADLNQSNTVWKVNGEERTGETGVSFGKNEFTGTTKTYVIESIKPLRLVSIGTQLINYGNPLPYAIKIEKNGKTEIDVSSTLTGDGADFTKDYSF</sequence>
<feature type="signal peptide" evidence="1">
    <location>
        <begin position="1"/>
        <end position="26"/>
    </location>
</feature>
<organism evidence="2 3">
    <name type="scientific">Sphingobacterium oryzagri</name>
    <dbReference type="NCBI Taxonomy" id="3025669"/>
    <lineage>
        <taxon>Bacteria</taxon>
        <taxon>Pseudomonadati</taxon>
        <taxon>Bacteroidota</taxon>
        <taxon>Sphingobacteriia</taxon>
        <taxon>Sphingobacteriales</taxon>
        <taxon>Sphingobacteriaceae</taxon>
        <taxon>Sphingobacterium</taxon>
    </lineage>
</organism>
<dbReference type="EMBL" id="CP117880">
    <property type="protein sequence ID" value="WDF67948.1"/>
    <property type="molecule type" value="Genomic_DNA"/>
</dbReference>
<evidence type="ECO:0000313" key="3">
    <source>
        <dbReference type="Proteomes" id="UP001221558"/>
    </source>
</evidence>
<dbReference type="Pfam" id="PF14466">
    <property type="entry name" value="PLCC"/>
    <property type="match status" value="1"/>
</dbReference>
<protein>
    <submittedName>
        <fullName evidence="2">Uncharacterized protein</fullName>
    </submittedName>
</protein>
<accession>A0ABY7WHU2</accession>